<dbReference type="GO" id="GO:0070681">
    <property type="term" value="P:glutaminyl-tRNAGln biosynthesis via transamidation"/>
    <property type="evidence" value="ECO:0007669"/>
    <property type="project" value="TreeGrafter"/>
</dbReference>
<reference evidence="13" key="1">
    <citation type="journal article" date="2023" name="Front. Microbiol.">
        <title>Ralstonia chuxiongensis sp. nov., Ralstonia mojiangensis sp. nov., and Ralstonia soli sp. nov., isolated from tobacco fields, are three novel species in the family Burkholderiaceae.</title>
        <authorList>
            <person name="Lu C.H."/>
            <person name="Zhang Y.Y."/>
            <person name="Jiang N."/>
            <person name="Chen W."/>
            <person name="Shao X."/>
            <person name="Zhao Z.M."/>
            <person name="Lu W.L."/>
            <person name="Hu X."/>
            <person name="Xi Y.X."/>
            <person name="Zou S.Y."/>
            <person name="Wei Q.J."/>
            <person name="Lin Z.L."/>
            <person name="Gong L."/>
            <person name="Gai X.T."/>
            <person name="Zhang L.Q."/>
            <person name="Li J.Y."/>
            <person name="Jin Y."/>
            <person name="Xia Z.Y."/>
        </authorList>
    </citation>
    <scope>NUCLEOTIDE SEQUENCE</scope>
    <source>
        <strain evidence="13">22TCCZM01-4</strain>
    </source>
</reference>
<comment type="subunit">
    <text evidence="2 11">Heterotrimer of A, B and C subunits.</text>
</comment>
<dbReference type="InterPro" id="IPR004413">
    <property type="entry name" value="GatB"/>
</dbReference>
<dbReference type="HAMAP" id="MF_00121">
    <property type="entry name" value="GatB"/>
    <property type="match status" value="1"/>
</dbReference>
<name>A0AAE3L9F1_9RALS</name>
<dbReference type="Pfam" id="PF02934">
    <property type="entry name" value="GatB_N"/>
    <property type="match status" value="1"/>
</dbReference>
<gene>
    <name evidence="11 13" type="primary">gatB</name>
    <name evidence="13" type="ORF">N5I87_03010</name>
</gene>
<evidence type="ECO:0000256" key="6">
    <source>
        <dbReference type="ARBA" id="ARBA00022840"/>
    </source>
</evidence>
<dbReference type="Gene3D" id="1.10.10.410">
    <property type="match status" value="1"/>
</dbReference>
<comment type="catalytic activity">
    <reaction evidence="9 11">
        <text>L-aspartyl-tRNA(Asn) + L-glutamine + ATP + H2O = L-asparaginyl-tRNA(Asn) + L-glutamate + ADP + phosphate + 2 H(+)</text>
        <dbReference type="Rhea" id="RHEA:14513"/>
        <dbReference type="Rhea" id="RHEA-COMP:9674"/>
        <dbReference type="Rhea" id="RHEA-COMP:9677"/>
        <dbReference type="ChEBI" id="CHEBI:15377"/>
        <dbReference type="ChEBI" id="CHEBI:15378"/>
        <dbReference type="ChEBI" id="CHEBI:29985"/>
        <dbReference type="ChEBI" id="CHEBI:30616"/>
        <dbReference type="ChEBI" id="CHEBI:43474"/>
        <dbReference type="ChEBI" id="CHEBI:58359"/>
        <dbReference type="ChEBI" id="CHEBI:78515"/>
        <dbReference type="ChEBI" id="CHEBI:78516"/>
        <dbReference type="ChEBI" id="CHEBI:456216"/>
    </reaction>
</comment>
<dbReference type="Proteomes" id="UP001164374">
    <property type="component" value="Unassembled WGS sequence"/>
</dbReference>
<evidence type="ECO:0000256" key="11">
    <source>
        <dbReference type="HAMAP-Rule" id="MF_00121"/>
    </source>
</evidence>
<accession>A0AAE3L9F1</accession>
<protein>
    <recommendedName>
        <fullName evidence="3 11">Aspartyl/glutamyl-tRNA(Asn/Gln) amidotransferase subunit B</fullName>
        <shortName evidence="11">Asp/Glu-ADT subunit B</shortName>
        <ecNumber evidence="11">6.3.5.-</ecNumber>
    </recommendedName>
</protein>
<evidence type="ECO:0000256" key="8">
    <source>
        <dbReference type="ARBA" id="ARBA00024799"/>
    </source>
</evidence>
<dbReference type="GO" id="GO:0050567">
    <property type="term" value="F:glutaminyl-tRNA synthase (glutamine-hydrolyzing) activity"/>
    <property type="evidence" value="ECO:0007669"/>
    <property type="project" value="UniProtKB-UniRule"/>
</dbReference>
<comment type="function">
    <text evidence="8 11">Allows the formation of correctly charged Asn-tRNA(Asn) or Gln-tRNA(Gln) through the transamidation of misacylated Asp-tRNA(Asn) or Glu-tRNA(Gln) in organisms which lack either or both of asparaginyl-tRNA or glutaminyl-tRNA synthetases. The reaction takes place in the presence of glutamine and ATP through an activated phospho-Asp-tRNA(Asn) or phospho-Glu-tRNA(Gln).</text>
</comment>
<comment type="caution">
    <text evidence="13">The sequence shown here is derived from an EMBL/GenBank/DDBJ whole genome shotgun (WGS) entry which is preliminary data.</text>
</comment>
<keyword evidence="6 11" id="KW-0067">ATP-binding</keyword>
<dbReference type="NCBIfam" id="NF004014">
    <property type="entry name" value="PRK05477.1-4"/>
    <property type="match status" value="1"/>
</dbReference>
<dbReference type="GO" id="GO:0005524">
    <property type="term" value="F:ATP binding"/>
    <property type="evidence" value="ECO:0007669"/>
    <property type="project" value="UniProtKB-KW"/>
</dbReference>
<dbReference type="InterPro" id="IPR023168">
    <property type="entry name" value="GatB_Yqey_C_2"/>
</dbReference>
<dbReference type="AlphaFoldDB" id="A0AAE3L9F1"/>
<dbReference type="RefSeq" id="WP_260798442.1">
    <property type="nucleotide sequence ID" value="NZ_JAOCQJ010000001.1"/>
</dbReference>
<evidence type="ECO:0000256" key="3">
    <source>
        <dbReference type="ARBA" id="ARBA00016923"/>
    </source>
</evidence>
<evidence type="ECO:0000256" key="7">
    <source>
        <dbReference type="ARBA" id="ARBA00022917"/>
    </source>
</evidence>
<evidence type="ECO:0000259" key="12">
    <source>
        <dbReference type="SMART" id="SM00845"/>
    </source>
</evidence>
<dbReference type="PANTHER" id="PTHR11659:SF0">
    <property type="entry name" value="GLUTAMYL-TRNA(GLN) AMIDOTRANSFERASE SUBUNIT B, MITOCHONDRIAL"/>
    <property type="match status" value="1"/>
</dbReference>
<evidence type="ECO:0000256" key="2">
    <source>
        <dbReference type="ARBA" id="ARBA00011123"/>
    </source>
</evidence>
<dbReference type="InterPro" id="IPR017958">
    <property type="entry name" value="Gln-tRNA_amidoTrfase_suB_CS"/>
</dbReference>
<dbReference type="FunFam" id="1.10.10.410:FF:000001">
    <property type="entry name" value="Aspartyl/glutamyl-tRNA(Asn/Gln) amidotransferase subunit B"/>
    <property type="match status" value="1"/>
</dbReference>
<comment type="similarity">
    <text evidence="1 11">Belongs to the GatB/GatE family. GatB subfamily.</text>
</comment>
<dbReference type="SMART" id="SM00845">
    <property type="entry name" value="GatB_Yqey"/>
    <property type="match status" value="1"/>
</dbReference>
<feature type="domain" description="Asn/Gln amidotransferase" evidence="12">
    <location>
        <begin position="333"/>
        <end position="485"/>
    </location>
</feature>
<keyword evidence="7 11" id="KW-0648">Protein biosynthesis</keyword>
<evidence type="ECO:0000256" key="4">
    <source>
        <dbReference type="ARBA" id="ARBA00022598"/>
    </source>
</evidence>
<evidence type="ECO:0000313" key="13">
    <source>
        <dbReference type="EMBL" id="MCT7314959.1"/>
    </source>
</evidence>
<dbReference type="InterPro" id="IPR006075">
    <property type="entry name" value="Asn/Gln-tRNA_Trfase_suB/E_cat"/>
</dbReference>
<dbReference type="InterPro" id="IPR014746">
    <property type="entry name" value="Gln_synth/guanido_kin_cat_dom"/>
</dbReference>
<dbReference type="PANTHER" id="PTHR11659">
    <property type="entry name" value="GLUTAMYL-TRNA GLN AMIDOTRANSFERASE SUBUNIT B MITOCHONDRIAL AND PROKARYOTIC PET112-RELATED"/>
    <property type="match status" value="1"/>
</dbReference>
<sequence>MQWEVVIGLETHTQLSTVSKIFSGASTAFGAAPNTQAAPVDLALPGVLPVLNKGAVERAIVFGLAIGAKIAPKSIFARKNYFYPDLPKGYQISQYEIPVVQGGTLTIQVEGKNGQPGYEKTVQLTRAHLEEDAGKSLHEDFAGMTGIDLNRAGTPLLEIVTEPDMRSAAEAVAYAKALHALVMWLGICDGNMQEGSFRCDANVSVRRGPDAPFGTRCEIKNLNSFRFLEEAINYEVRRQIELIEDGGTVVQETRLYDPDRKETRSMRSKEDAQDYRYFPDPDLLPLVIGDDWVERVRATLPELPAAMAARFESAYGLPKYDASILTATKATAAYFEAVVADAGAANAKAAANWIMGEVASNLNRADLDIDAAPVKPAQLAKLLARIADGTISNNTAKKDVFPAMWAGEHGADADAIIAEKGLKQMSDSGELEKIIDDVLAANAKSVEEFRAGKEKAFNALVGQAMKATRGKANPAQVNDLLKKKLGAA</sequence>
<keyword evidence="5 11" id="KW-0547">Nucleotide-binding</keyword>
<evidence type="ECO:0000256" key="5">
    <source>
        <dbReference type="ARBA" id="ARBA00022741"/>
    </source>
</evidence>
<reference evidence="13" key="2">
    <citation type="submission" date="2023-02" db="EMBL/GenBank/DDBJ databases">
        <authorList>
            <person name="Lu C.-H."/>
        </authorList>
    </citation>
    <scope>NUCLEOTIDE SEQUENCE</scope>
    <source>
        <strain evidence="13">22TCCZM01-4</strain>
    </source>
</reference>
<dbReference type="EC" id="6.3.5.-" evidence="11"/>
<dbReference type="Pfam" id="PF02637">
    <property type="entry name" value="GatB_Yqey"/>
    <property type="match status" value="1"/>
</dbReference>
<dbReference type="InterPro" id="IPR003789">
    <property type="entry name" value="Asn/Gln_tRNA_amidoTrase-B-like"/>
</dbReference>
<dbReference type="GO" id="GO:0006412">
    <property type="term" value="P:translation"/>
    <property type="evidence" value="ECO:0007669"/>
    <property type="project" value="UniProtKB-UniRule"/>
</dbReference>
<organism evidence="13 14">
    <name type="scientific">Ralstonia mojiangensis</name>
    <dbReference type="NCBI Taxonomy" id="2953895"/>
    <lineage>
        <taxon>Bacteria</taxon>
        <taxon>Pseudomonadati</taxon>
        <taxon>Pseudomonadota</taxon>
        <taxon>Betaproteobacteria</taxon>
        <taxon>Burkholderiales</taxon>
        <taxon>Burkholderiaceae</taxon>
        <taxon>Ralstonia</taxon>
    </lineage>
</organism>
<evidence type="ECO:0000256" key="9">
    <source>
        <dbReference type="ARBA" id="ARBA00047380"/>
    </source>
</evidence>
<dbReference type="PROSITE" id="PS01234">
    <property type="entry name" value="GATB"/>
    <property type="match status" value="1"/>
</dbReference>
<dbReference type="NCBIfam" id="NF004012">
    <property type="entry name" value="PRK05477.1-2"/>
    <property type="match status" value="1"/>
</dbReference>
<dbReference type="EMBL" id="JAOCQJ010000001">
    <property type="protein sequence ID" value="MCT7314959.1"/>
    <property type="molecule type" value="Genomic_DNA"/>
</dbReference>
<evidence type="ECO:0000256" key="10">
    <source>
        <dbReference type="ARBA" id="ARBA00047913"/>
    </source>
</evidence>
<evidence type="ECO:0000313" key="14">
    <source>
        <dbReference type="Proteomes" id="UP001164374"/>
    </source>
</evidence>
<keyword evidence="4 11" id="KW-0436">Ligase</keyword>
<evidence type="ECO:0000256" key="1">
    <source>
        <dbReference type="ARBA" id="ARBA00005306"/>
    </source>
</evidence>
<comment type="catalytic activity">
    <reaction evidence="10 11">
        <text>L-glutamyl-tRNA(Gln) + L-glutamine + ATP + H2O = L-glutaminyl-tRNA(Gln) + L-glutamate + ADP + phosphate + H(+)</text>
        <dbReference type="Rhea" id="RHEA:17521"/>
        <dbReference type="Rhea" id="RHEA-COMP:9681"/>
        <dbReference type="Rhea" id="RHEA-COMP:9684"/>
        <dbReference type="ChEBI" id="CHEBI:15377"/>
        <dbReference type="ChEBI" id="CHEBI:15378"/>
        <dbReference type="ChEBI" id="CHEBI:29985"/>
        <dbReference type="ChEBI" id="CHEBI:30616"/>
        <dbReference type="ChEBI" id="CHEBI:43474"/>
        <dbReference type="ChEBI" id="CHEBI:58359"/>
        <dbReference type="ChEBI" id="CHEBI:78520"/>
        <dbReference type="ChEBI" id="CHEBI:78521"/>
        <dbReference type="ChEBI" id="CHEBI:456216"/>
    </reaction>
</comment>
<dbReference type="InterPro" id="IPR018027">
    <property type="entry name" value="Asn/Gln_amidotransferase"/>
</dbReference>
<dbReference type="SUPFAM" id="SSF89095">
    <property type="entry name" value="GatB/YqeY motif"/>
    <property type="match status" value="1"/>
</dbReference>
<dbReference type="SUPFAM" id="SSF55931">
    <property type="entry name" value="Glutamine synthetase/guanido kinase"/>
    <property type="match status" value="1"/>
</dbReference>
<dbReference type="NCBIfam" id="TIGR00133">
    <property type="entry name" value="gatB"/>
    <property type="match status" value="1"/>
</dbReference>
<dbReference type="FunFam" id="1.10.150.380:FF:000001">
    <property type="entry name" value="Aspartyl/glutamyl-tRNA(Asn/Gln) amidotransferase subunit B"/>
    <property type="match status" value="1"/>
</dbReference>
<dbReference type="NCBIfam" id="NF004015">
    <property type="entry name" value="PRK05477.1-5"/>
    <property type="match status" value="1"/>
</dbReference>
<proteinExistence type="inferred from homology"/>
<dbReference type="InterPro" id="IPR017959">
    <property type="entry name" value="Asn/Gln-tRNA_amidoTrfase_suB/E"/>
</dbReference>
<dbReference type="InterPro" id="IPR042114">
    <property type="entry name" value="GatB_C_1"/>
</dbReference>
<dbReference type="Gene3D" id="1.10.150.380">
    <property type="entry name" value="GatB domain, N-terminal subdomain"/>
    <property type="match status" value="1"/>
</dbReference>